<gene>
    <name evidence="1" type="ORF">GM921_04795</name>
</gene>
<comment type="caution">
    <text evidence="1">The sequence shown here is derived from an EMBL/GenBank/DDBJ whole genome shotgun (WGS) entry which is preliminary data.</text>
</comment>
<organism evidence="1 2">
    <name type="scientific">Pedobacter planticolens</name>
    <dbReference type="NCBI Taxonomy" id="2679964"/>
    <lineage>
        <taxon>Bacteria</taxon>
        <taxon>Pseudomonadati</taxon>
        <taxon>Bacteroidota</taxon>
        <taxon>Sphingobacteriia</taxon>
        <taxon>Sphingobacteriales</taxon>
        <taxon>Sphingobacteriaceae</taxon>
        <taxon>Pedobacter</taxon>
    </lineage>
</organism>
<name>A0A923DZF0_9SPHI</name>
<reference evidence="1" key="1">
    <citation type="submission" date="2019-11" db="EMBL/GenBank/DDBJ databases">
        <title>Description of Pedobacter sp. LMG 31464T.</title>
        <authorList>
            <person name="Carlier A."/>
            <person name="Qi S."/>
            <person name="Vandamme P."/>
        </authorList>
    </citation>
    <scope>NUCLEOTIDE SEQUENCE</scope>
    <source>
        <strain evidence="1">LMG 31464</strain>
    </source>
</reference>
<sequence length="195" mass="22889">MILTSCKVNKSIVGEYVSNDFGKWHLKIEDDSLFSFTGDDYKALLTAENFFYTKGAWTKNADTLLLNSKQNNHETLKNKIETFKTVENKSTFMFFNSYGDTLTFNTIYKNQELYMTRTHGSYSSIKDEVKKGDNLKFNFYVGYNPFSIEILDNEPKIYKIIMAREERSDYFKNYSFLIKKGKLIDISKDRKFKAN</sequence>
<proteinExistence type="predicted"/>
<protein>
    <submittedName>
        <fullName evidence="1">Uncharacterized protein</fullName>
    </submittedName>
</protein>
<accession>A0A923DZF0</accession>
<dbReference type="AlphaFoldDB" id="A0A923DZF0"/>
<dbReference type="Proteomes" id="UP000601055">
    <property type="component" value="Unassembled WGS sequence"/>
</dbReference>
<dbReference type="EMBL" id="WNXD01000001">
    <property type="protein sequence ID" value="MBB2144789.1"/>
    <property type="molecule type" value="Genomic_DNA"/>
</dbReference>
<evidence type="ECO:0000313" key="2">
    <source>
        <dbReference type="Proteomes" id="UP000601055"/>
    </source>
</evidence>
<keyword evidence="2" id="KW-1185">Reference proteome</keyword>
<evidence type="ECO:0000313" key="1">
    <source>
        <dbReference type="EMBL" id="MBB2144789.1"/>
    </source>
</evidence>
<dbReference type="RefSeq" id="WP_182921465.1">
    <property type="nucleotide sequence ID" value="NZ_WNXD01000001.1"/>
</dbReference>